<reference evidence="3 4" key="1">
    <citation type="submission" date="2016-10" db="EMBL/GenBank/DDBJ databases">
        <title>The genome sequence of Colletotrichum fioriniae PJ7.</title>
        <authorList>
            <person name="Baroncelli R."/>
        </authorList>
    </citation>
    <scope>NUCLEOTIDE SEQUENCE [LARGE SCALE GENOMIC DNA]</scope>
    <source>
        <strain evidence="3">Col 31</strain>
    </source>
</reference>
<evidence type="ECO:0000313" key="4">
    <source>
        <dbReference type="Proteomes" id="UP001239795"/>
    </source>
</evidence>
<proteinExistence type="predicted"/>
<gene>
    <name evidence="3" type="ORF">CMEL01_11205</name>
</gene>
<protein>
    <submittedName>
        <fullName evidence="3">Uncharacterized protein</fullName>
    </submittedName>
</protein>
<feature type="transmembrane region" description="Helical" evidence="2">
    <location>
        <begin position="15"/>
        <end position="34"/>
    </location>
</feature>
<evidence type="ECO:0000313" key="3">
    <source>
        <dbReference type="EMBL" id="KAK1467212.1"/>
    </source>
</evidence>
<organism evidence="3 4">
    <name type="scientific">Colletotrichum melonis</name>
    <dbReference type="NCBI Taxonomy" id="1209925"/>
    <lineage>
        <taxon>Eukaryota</taxon>
        <taxon>Fungi</taxon>
        <taxon>Dikarya</taxon>
        <taxon>Ascomycota</taxon>
        <taxon>Pezizomycotina</taxon>
        <taxon>Sordariomycetes</taxon>
        <taxon>Hypocreomycetidae</taxon>
        <taxon>Glomerellales</taxon>
        <taxon>Glomerellaceae</taxon>
        <taxon>Colletotrichum</taxon>
        <taxon>Colletotrichum acutatum species complex</taxon>
    </lineage>
</organism>
<sequence>MTIAKVCRSEAGSDLGIICGFLGVFLFHGLGRAAERHFPRGRRQGQSVQAATNHRPRGRAAGTDPSTSPWSPFFRSRGDFKALPSSVADWQMSKMKRSLSRRDTWGPKSHASSPGVSQNRDIFGSVGPSRLLLVTLEEP</sequence>
<keyword evidence="2" id="KW-0472">Membrane</keyword>
<keyword evidence="4" id="KW-1185">Reference proteome</keyword>
<dbReference type="Proteomes" id="UP001239795">
    <property type="component" value="Unassembled WGS sequence"/>
</dbReference>
<feature type="region of interest" description="Disordered" evidence="1">
    <location>
        <begin position="37"/>
        <end position="73"/>
    </location>
</feature>
<dbReference type="EMBL" id="MLGG01000002">
    <property type="protein sequence ID" value="KAK1467212.1"/>
    <property type="molecule type" value="Genomic_DNA"/>
</dbReference>
<keyword evidence="2" id="KW-1133">Transmembrane helix</keyword>
<name>A0AAI9UYJ3_9PEZI</name>
<keyword evidence="2" id="KW-0812">Transmembrane</keyword>
<accession>A0AAI9UYJ3</accession>
<evidence type="ECO:0000256" key="2">
    <source>
        <dbReference type="SAM" id="Phobius"/>
    </source>
</evidence>
<comment type="caution">
    <text evidence="3">The sequence shown here is derived from an EMBL/GenBank/DDBJ whole genome shotgun (WGS) entry which is preliminary data.</text>
</comment>
<dbReference type="AlphaFoldDB" id="A0AAI9UYJ3"/>
<feature type="compositionally biased region" description="Polar residues" evidence="1">
    <location>
        <begin position="110"/>
        <end position="120"/>
    </location>
</feature>
<evidence type="ECO:0000256" key="1">
    <source>
        <dbReference type="SAM" id="MobiDB-lite"/>
    </source>
</evidence>
<feature type="region of interest" description="Disordered" evidence="1">
    <location>
        <begin position="98"/>
        <end position="124"/>
    </location>
</feature>